<accession>A0A137NPQ2</accession>
<protein>
    <recommendedName>
        <fullName evidence="3">F-box domain-containing protein</fullName>
    </recommendedName>
</protein>
<keyword evidence="2" id="KW-1185">Reference proteome</keyword>
<reference evidence="1 2" key="1">
    <citation type="journal article" date="2015" name="Genome Biol. Evol.">
        <title>Phylogenomic analyses indicate that early fungi evolved digesting cell walls of algal ancestors of land plants.</title>
        <authorList>
            <person name="Chang Y."/>
            <person name="Wang S."/>
            <person name="Sekimoto S."/>
            <person name="Aerts A.L."/>
            <person name="Choi C."/>
            <person name="Clum A."/>
            <person name="LaButti K.M."/>
            <person name="Lindquist E.A."/>
            <person name="Yee Ngan C."/>
            <person name="Ohm R.A."/>
            <person name="Salamov A.A."/>
            <person name="Grigoriev I.V."/>
            <person name="Spatafora J.W."/>
            <person name="Berbee M.L."/>
        </authorList>
    </citation>
    <scope>NUCLEOTIDE SEQUENCE [LARGE SCALE GENOMIC DNA]</scope>
    <source>
        <strain evidence="1 2">NRRL 28638</strain>
    </source>
</reference>
<evidence type="ECO:0000313" key="1">
    <source>
        <dbReference type="EMBL" id="KXN64717.1"/>
    </source>
</evidence>
<organism evidence="1 2">
    <name type="scientific">Conidiobolus coronatus (strain ATCC 28846 / CBS 209.66 / NRRL 28638)</name>
    <name type="common">Delacroixia coronata</name>
    <dbReference type="NCBI Taxonomy" id="796925"/>
    <lineage>
        <taxon>Eukaryota</taxon>
        <taxon>Fungi</taxon>
        <taxon>Fungi incertae sedis</taxon>
        <taxon>Zoopagomycota</taxon>
        <taxon>Entomophthoromycotina</taxon>
        <taxon>Entomophthoromycetes</taxon>
        <taxon>Entomophthorales</taxon>
        <taxon>Ancylistaceae</taxon>
        <taxon>Conidiobolus</taxon>
    </lineage>
</organism>
<dbReference type="AlphaFoldDB" id="A0A137NPQ2"/>
<dbReference type="EMBL" id="KQ965239">
    <property type="protein sequence ID" value="KXN64717.1"/>
    <property type="molecule type" value="Genomic_DNA"/>
</dbReference>
<proteinExistence type="predicted"/>
<evidence type="ECO:0000313" key="2">
    <source>
        <dbReference type="Proteomes" id="UP000070444"/>
    </source>
</evidence>
<dbReference type="Proteomes" id="UP000070444">
    <property type="component" value="Unassembled WGS sequence"/>
</dbReference>
<sequence>MTSISENDLKIIVLTNPELLKYLEFSTKLALSQVSSQIRLSLLPQVFNNSVLNRFILEKLPNYFNTPTSLNFNKFKVQIDPFIDESINTLKPIAKYFTTVEFYLMEFSSYFMVPILDNFINLKELSFVDLLNKLEKLEILDMKDINLIMDNSEDPNLANNLQFPKSLNYLNFQFVHLEISNLTKIMPLKSIQNPQHNYFGQILLPKPQILPNLIELKIFDRNDGIKIMEEFKALNPNLKITNDALRYGLANQ</sequence>
<gene>
    <name evidence="1" type="ORF">CONCODRAFT_21027</name>
</gene>
<evidence type="ECO:0008006" key="3">
    <source>
        <dbReference type="Google" id="ProtNLM"/>
    </source>
</evidence>
<name>A0A137NPQ2_CONC2</name>